<dbReference type="Gene3D" id="3.30.200.20">
    <property type="entry name" value="Phosphorylase Kinase, domain 1"/>
    <property type="match status" value="1"/>
</dbReference>
<evidence type="ECO:0000259" key="8">
    <source>
        <dbReference type="PROSITE" id="PS50011"/>
    </source>
</evidence>
<keyword evidence="10" id="KW-1185">Reference proteome</keyword>
<dbReference type="GO" id="GO:0004708">
    <property type="term" value="F:MAP kinase kinase activity"/>
    <property type="evidence" value="ECO:0007669"/>
    <property type="project" value="UniProtKB-EC"/>
</dbReference>
<sequence length="245" mass="27774">MSLGPGRKPRPVIAKISQQARTPSADHAVPHPDLDSRAAMMFDTRDTPYQVSAADLEQLGSLGRGQYGQVDRVRHKESGFEFAVKRIRSTDDPEERKRMLMDLNVNQMSCGKCPYVVRSYGALFCEGDLWICMEVMDISLEQFYKKLFAQGRTFPDEVLGFITFAIVSGLQFLKEQLNIMHRDVKPSNVLLSRKGEVKLCDFGISGQLVQSLAKTRNVGCSLYMSPERVSRRFCRAREQLLVLLF</sequence>
<dbReference type="EMBL" id="BDGG01000004">
    <property type="protein sequence ID" value="GAU97970.1"/>
    <property type="molecule type" value="Genomic_DNA"/>
</dbReference>
<dbReference type="Pfam" id="PF00069">
    <property type="entry name" value="Pkinase"/>
    <property type="match status" value="1"/>
</dbReference>
<dbReference type="AlphaFoldDB" id="A0A1D1VAQ5"/>
<proteinExistence type="inferred from homology"/>
<comment type="caution">
    <text evidence="9">The sequence shown here is derived from an EMBL/GenBank/DDBJ whole genome shotgun (WGS) entry which is preliminary data.</text>
</comment>
<evidence type="ECO:0000256" key="3">
    <source>
        <dbReference type="ARBA" id="ARBA00022741"/>
    </source>
</evidence>
<dbReference type="EC" id="2.7.12.2" evidence="7"/>
<dbReference type="InterPro" id="IPR011009">
    <property type="entry name" value="Kinase-like_dom_sf"/>
</dbReference>
<evidence type="ECO:0000256" key="2">
    <source>
        <dbReference type="ARBA" id="ARBA00022679"/>
    </source>
</evidence>
<comment type="similarity">
    <text evidence="6">Belongs to the protein kinase superfamily. STE Ser/Thr protein kinase family. MAP kinase kinase subfamily.</text>
</comment>
<evidence type="ECO:0000313" key="10">
    <source>
        <dbReference type="Proteomes" id="UP000186922"/>
    </source>
</evidence>
<dbReference type="InterPro" id="IPR000719">
    <property type="entry name" value="Prot_kinase_dom"/>
</dbReference>
<dbReference type="STRING" id="947166.A0A1D1VAQ5"/>
<evidence type="ECO:0000256" key="7">
    <source>
        <dbReference type="ARBA" id="ARBA00038999"/>
    </source>
</evidence>
<keyword evidence="3" id="KW-0547">Nucleotide-binding</keyword>
<dbReference type="InterPro" id="IPR008271">
    <property type="entry name" value="Ser/Thr_kinase_AS"/>
</dbReference>
<organism evidence="9 10">
    <name type="scientific">Ramazzottius varieornatus</name>
    <name type="common">Water bear</name>
    <name type="synonym">Tardigrade</name>
    <dbReference type="NCBI Taxonomy" id="947166"/>
    <lineage>
        <taxon>Eukaryota</taxon>
        <taxon>Metazoa</taxon>
        <taxon>Ecdysozoa</taxon>
        <taxon>Tardigrada</taxon>
        <taxon>Eutardigrada</taxon>
        <taxon>Parachela</taxon>
        <taxon>Hypsibioidea</taxon>
        <taxon>Ramazzottiidae</taxon>
        <taxon>Ramazzottius</taxon>
    </lineage>
</organism>
<dbReference type="SMART" id="SM00220">
    <property type="entry name" value="S_TKc"/>
    <property type="match status" value="1"/>
</dbReference>
<protein>
    <recommendedName>
        <fullName evidence="7">mitogen-activated protein kinase kinase</fullName>
        <ecNumber evidence="7">2.7.12.2</ecNumber>
    </recommendedName>
</protein>
<dbReference type="PROSITE" id="PS50011">
    <property type="entry name" value="PROTEIN_KINASE_DOM"/>
    <property type="match status" value="1"/>
</dbReference>
<dbReference type="PROSITE" id="PS00108">
    <property type="entry name" value="PROTEIN_KINASE_ST"/>
    <property type="match status" value="1"/>
</dbReference>
<evidence type="ECO:0000256" key="1">
    <source>
        <dbReference type="ARBA" id="ARBA00022527"/>
    </source>
</evidence>
<reference evidence="9 10" key="1">
    <citation type="journal article" date="2016" name="Nat. Commun.">
        <title>Extremotolerant tardigrade genome and improved radiotolerance of human cultured cells by tardigrade-unique protein.</title>
        <authorList>
            <person name="Hashimoto T."/>
            <person name="Horikawa D.D."/>
            <person name="Saito Y."/>
            <person name="Kuwahara H."/>
            <person name="Kozuka-Hata H."/>
            <person name="Shin-I T."/>
            <person name="Minakuchi Y."/>
            <person name="Ohishi K."/>
            <person name="Motoyama A."/>
            <person name="Aizu T."/>
            <person name="Enomoto A."/>
            <person name="Kondo K."/>
            <person name="Tanaka S."/>
            <person name="Hara Y."/>
            <person name="Koshikawa S."/>
            <person name="Sagara H."/>
            <person name="Miura T."/>
            <person name="Yokobori S."/>
            <person name="Miyagawa K."/>
            <person name="Suzuki Y."/>
            <person name="Kubo T."/>
            <person name="Oyama M."/>
            <person name="Kohara Y."/>
            <person name="Fujiyama A."/>
            <person name="Arakawa K."/>
            <person name="Katayama T."/>
            <person name="Toyoda A."/>
            <person name="Kunieda T."/>
        </authorList>
    </citation>
    <scope>NUCLEOTIDE SEQUENCE [LARGE SCALE GENOMIC DNA]</scope>
    <source>
        <strain evidence="9 10">YOKOZUNA-1</strain>
    </source>
</reference>
<dbReference type="SUPFAM" id="SSF56112">
    <property type="entry name" value="Protein kinase-like (PK-like)"/>
    <property type="match status" value="1"/>
</dbReference>
<evidence type="ECO:0000256" key="5">
    <source>
        <dbReference type="ARBA" id="ARBA00022840"/>
    </source>
</evidence>
<dbReference type="Gene3D" id="1.10.510.10">
    <property type="entry name" value="Transferase(Phosphotransferase) domain 1"/>
    <property type="match status" value="1"/>
</dbReference>
<evidence type="ECO:0000256" key="6">
    <source>
        <dbReference type="ARBA" id="ARBA00038035"/>
    </source>
</evidence>
<dbReference type="GO" id="GO:0004674">
    <property type="term" value="F:protein serine/threonine kinase activity"/>
    <property type="evidence" value="ECO:0007669"/>
    <property type="project" value="UniProtKB-KW"/>
</dbReference>
<keyword evidence="5" id="KW-0067">ATP-binding</keyword>
<dbReference type="FunFam" id="3.30.200.20:FF:000040">
    <property type="entry name" value="Dual specificity mitogen-activated protein kinase kinase"/>
    <property type="match status" value="1"/>
</dbReference>
<dbReference type="OrthoDB" id="10252354at2759"/>
<dbReference type="GO" id="GO:0005524">
    <property type="term" value="F:ATP binding"/>
    <property type="evidence" value="ECO:0007669"/>
    <property type="project" value="UniProtKB-KW"/>
</dbReference>
<feature type="domain" description="Protein kinase" evidence="8">
    <location>
        <begin position="56"/>
        <end position="245"/>
    </location>
</feature>
<dbReference type="Proteomes" id="UP000186922">
    <property type="component" value="Unassembled WGS sequence"/>
</dbReference>
<dbReference type="PANTHER" id="PTHR48013">
    <property type="entry name" value="DUAL SPECIFICITY MITOGEN-ACTIVATED PROTEIN KINASE KINASE 5-RELATED"/>
    <property type="match status" value="1"/>
</dbReference>
<dbReference type="PANTHER" id="PTHR48013:SF15">
    <property type="entry name" value="DUAL SPECIFICITY MITOGEN-ACTIVATED PROTEIN KINASE KINASE 4"/>
    <property type="match status" value="1"/>
</dbReference>
<name>A0A1D1VAQ5_RAMVA</name>
<gene>
    <name evidence="9" type="primary">RvY_09183-1</name>
    <name evidence="9" type="synonym">RvY_09183.1</name>
    <name evidence="9" type="ORF">RvY_09183</name>
</gene>
<keyword evidence="4" id="KW-0418">Kinase</keyword>
<keyword evidence="2" id="KW-0808">Transferase</keyword>
<evidence type="ECO:0000256" key="4">
    <source>
        <dbReference type="ARBA" id="ARBA00022777"/>
    </source>
</evidence>
<evidence type="ECO:0000313" key="9">
    <source>
        <dbReference type="EMBL" id="GAU97970.1"/>
    </source>
</evidence>
<keyword evidence="1" id="KW-0723">Serine/threonine-protein kinase</keyword>
<accession>A0A1D1VAQ5</accession>